<dbReference type="PROSITE" id="PS51192">
    <property type="entry name" value="HELICASE_ATP_BIND_1"/>
    <property type="match status" value="1"/>
</dbReference>
<dbReference type="PANTHER" id="PTHR14950:SF62">
    <property type="entry name" value="DICER-LIKE PROTEIN 1"/>
    <property type="match status" value="1"/>
</dbReference>
<evidence type="ECO:0000256" key="19">
    <source>
        <dbReference type="SAM" id="MobiDB-lite"/>
    </source>
</evidence>
<dbReference type="InterPro" id="IPR006935">
    <property type="entry name" value="Helicase/UvrB_N"/>
</dbReference>
<evidence type="ECO:0000256" key="17">
    <source>
        <dbReference type="ARBA" id="ARBA00035116"/>
    </source>
</evidence>
<dbReference type="FunFam" id="1.10.1520.10:FF:000026">
    <property type="entry name" value="Dicer-like protein 1"/>
    <property type="match status" value="1"/>
</dbReference>
<dbReference type="PANTHER" id="PTHR14950">
    <property type="entry name" value="DICER-RELATED"/>
    <property type="match status" value="1"/>
</dbReference>
<comment type="function">
    <text evidence="16">Dicer-like endonuclease involved in cleaving double-stranded RNA in the RNA interference (RNAi) pathway. Produces 21 to 25 bp dsRNAs (siRNAs) which target the selective destruction of homologous RNAs leading to sequence-specific suppression of gene expression, called post-transcriptional gene silencing (PTGS). Part of a broad host defense response against viral infection and transposons.</text>
</comment>
<dbReference type="InterPro" id="IPR036389">
    <property type="entry name" value="RNase_III_sf"/>
</dbReference>
<gene>
    <name evidence="26" type="ORF">P170DRAFT_413077</name>
</gene>
<dbReference type="SUPFAM" id="SSF52540">
    <property type="entry name" value="P-loop containing nucleoside triphosphate hydrolases"/>
    <property type="match status" value="1"/>
</dbReference>
<keyword evidence="14" id="KW-0051">Antiviral defense</keyword>
<dbReference type="SMART" id="SM00487">
    <property type="entry name" value="DEXDc"/>
    <property type="match status" value="1"/>
</dbReference>
<evidence type="ECO:0000256" key="4">
    <source>
        <dbReference type="ARBA" id="ARBA00022721"/>
    </source>
</evidence>
<feature type="domain" description="PAZ" evidence="22">
    <location>
        <begin position="887"/>
        <end position="1015"/>
    </location>
</feature>
<evidence type="ECO:0000256" key="8">
    <source>
        <dbReference type="ARBA" id="ARBA00022801"/>
    </source>
</evidence>
<dbReference type="GO" id="GO:0005634">
    <property type="term" value="C:nucleus"/>
    <property type="evidence" value="ECO:0007669"/>
    <property type="project" value="TreeGrafter"/>
</dbReference>
<keyword evidence="9 26" id="KW-0347">Helicase</keyword>
<keyword evidence="5" id="KW-0479">Metal-binding</keyword>
<keyword evidence="13 18" id="KW-0694">RNA-binding</keyword>
<feature type="domain" description="Dicer dsRNA-binding fold" evidence="25">
    <location>
        <begin position="638"/>
        <end position="738"/>
    </location>
</feature>
<dbReference type="GO" id="GO:0030422">
    <property type="term" value="P:siRNA processing"/>
    <property type="evidence" value="ECO:0007669"/>
    <property type="project" value="TreeGrafter"/>
</dbReference>
<comment type="similarity">
    <text evidence="17 18">Belongs to the helicase family. Dicer subfamily.</text>
</comment>
<dbReference type="SMART" id="SM00490">
    <property type="entry name" value="HELICc"/>
    <property type="match status" value="1"/>
</dbReference>
<dbReference type="GO" id="GO:0046872">
    <property type="term" value="F:metal ion binding"/>
    <property type="evidence" value="ECO:0007669"/>
    <property type="project" value="UniProtKB-KW"/>
</dbReference>
<evidence type="ECO:0000313" key="27">
    <source>
        <dbReference type="Proteomes" id="UP000234275"/>
    </source>
</evidence>
<keyword evidence="6" id="KW-0677">Repeat</keyword>
<dbReference type="Pfam" id="PF00636">
    <property type="entry name" value="Ribonuclease_3"/>
    <property type="match status" value="2"/>
</dbReference>
<comment type="cofactor">
    <cofactor evidence="1">
        <name>Mn(2+)</name>
        <dbReference type="ChEBI" id="CHEBI:29035"/>
    </cofactor>
</comment>
<dbReference type="PROSITE" id="PS00517">
    <property type="entry name" value="RNASE_3_1"/>
    <property type="match status" value="1"/>
</dbReference>
<feature type="domain" description="RNase III" evidence="21">
    <location>
        <begin position="1038"/>
        <end position="1198"/>
    </location>
</feature>
<dbReference type="PROSITE" id="PS50137">
    <property type="entry name" value="DS_RBD"/>
    <property type="match status" value="1"/>
</dbReference>
<dbReference type="Gene3D" id="3.40.50.300">
    <property type="entry name" value="P-loop containing nucleotide triphosphate hydrolases"/>
    <property type="match status" value="2"/>
</dbReference>
<dbReference type="Pfam" id="PF24995">
    <property type="entry name" value="DSRM_2"/>
    <property type="match status" value="1"/>
</dbReference>
<dbReference type="GO" id="GO:0003723">
    <property type="term" value="F:RNA binding"/>
    <property type="evidence" value="ECO:0007669"/>
    <property type="project" value="UniProtKB-UniRule"/>
</dbReference>
<evidence type="ECO:0000256" key="16">
    <source>
        <dbReference type="ARBA" id="ARBA00025403"/>
    </source>
</evidence>
<dbReference type="GO" id="GO:0050688">
    <property type="term" value="P:regulation of defense response to virus"/>
    <property type="evidence" value="ECO:0007669"/>
    <property type="project" value="UniProtKB-KW"/>
</dbReference>
<evidence type="ECO:0000256" key="6">
    <source>
        <dbReference type="ARBA" id="ARBA00022737"/>
    </source>
</evidence>
<dbReference type="GO" id="GO:0005737">
    <property type="term" value="C:cytoplasm"/>
    <property type="evidence" value="ECO:0007669"/>
    <property type="project" value="TreeGrafter"/>
</dbReference>
<dbReference type="RefSeq" id="XP_024702578.1">
    <property type="nucleotide sequence ID" value="XM_024846955.1"/>
</dbReference>
<organism evidence="26 27">
    <name type="scientific">Aspergillus steynii IBT 23096</name>
    <dbReference type="NCBI Taxonomy" id="1392250"/>
    <lineage>
        <taxon>Eukaryota</taxon>
        <taxon>Fungi</taxon>
        <taxon>Dikarya</taxon>
        <taxon>Ascomycota</taxon>
        <taxon>Pezizomycotina</taxon>
        <taxon>Eurotiomycetes</taxon>
        <taxon>Eurotiomycetidae</taxon>
        <taxon>Eurotiales</taxon>
        <taxon>Aspergillaceae</taxon>
        <taxon>Aspergillus</taxon>
        <taxon>Aspergillus subgen. Circumdati</taxon>
    </lineage>
</organism>
<dbReference type="InterPro" id="IPR014720">
    <property type="entry name" value="dsRBD_dom"/>
</dbReference>
<evidence type="ECO:0000313" key="26">
    <source>
        <dbReference type="EMBL" id="PLB47276.1"/>
    </source>
</evidence>
<dbReference type="InterPro" id="IPR001650">
    <property type="entry name" value="Helicase_C-like"/>
</dbReference>
<keyword evidence="8" id="KW-0378">Hydrolase</keyword>
<keyword evidence="15" id="KW-0464">Manganese</keyword>
<feature type="domain" description="DRBM" evidence="20">
    <location>
        <begin position="1431"/>
        <end position="1502"/>
    </location>
</feature>
<dbReference type="Gene3D" id="3.30.160.380">
    <property type="entry name" value="Dicer dimerisation domain"/>
    <property type="match status" value="1"/>
</dbReference>
<dbReference type="CDD" id="cd00593">
    <property type="entry name" value="RIBOc"/>
    <property type="match status" value="2"/>
</dbReference>
<evidence type="ECO:0000256" key="5">
    <source>
        <dbReference type="ARBA" id="ARBA00022723"/>
    </source>
</evidence>
<dbReference type="InterPro" id="IPR005034">
    <property type="entry name" value="Dicer_dimerisation"/>
</dbReference>
<dbReference type="InterPro" id="IPR003100">
    <property type="entry name" value="PAZ_dom"/>
</dbReference>
<feature type="domain" description="RNase III" evidence="21">
    <location>
        <begin position="1249"/>
        <end position="1400"/>
    </location>
</feature>
<name>A0A2I2G323_9EURO</name>
<dbReference type="Pfam" id="PF00271">
    <property type="entry name" value="Helicase_C"/>
    <property type="match status" value="1"/>
</dbReference>
<dbReference type="GO" id="GO:0003677">
    <property type="term" value="F:DNA binding"/>
    <property type="evidence" value="ECO:0007669"/>
    <property type="project" value="InterPro"/>
</dbReference>
<dbReference type="FunFam" id="1.10.1520.10:FF:000015">
    <property type="entry name" value="Dicer-like protein 1"/>
    <property type="match status" value="1"/>
</dbReference>
<dbReference type="InterPro" id="IPR000999">
    <property type="entry name" value="RNase_III_dom"/>
</dbReference>
<proteinExistence type="inferred from homology"/>
<dbReference type="GO" id="GO:0051607">
    <property type="term" value="P:defense response to virus"/>
    <property type="evidence" value="ECO:0007669"/>
    <property type="project" value="UniProtKB-KW"/>
</dbReference>
<evidence type="ECO:0000256" key="7">
    <source>
        <dbReference type="ARBA" id="ARBA00022741"/>
    </source>
</evidence>
<feature type="compositionally biased region" description="Basic and acidic residues" evidence="19">
    <location>
        <begin position="31"/>
        <end position="45"/>
    </location>
</feature>
<evidence type="ECO:0000259" key="23">
    <source>
        <dbReference type="PROSITE" id="PS51192"/>
    </source>
</evidence>
<evidence type="ECO:0000256" key="3">
    <source>
        <dbReference type="ARBA" id="ARBA00020797"/>
    </source>
</evidence>
<dbReference type="CDD" id="cd18802">
    <property type="entry name" value="SF2_C_dicer"/>
    <property type="match status" value="1"/>
</dbReference>
<protein>
    <recommendedName>
        <fullName evidence="3">Dicer-like protein 1</fullName>
    </recommendedName>
</protein>
<evidence type="ECO:0000256" key="18">
    <source>
        <dbReference type="PROSITE-ProRule" id="PRU00657"/>
    </source>
</evidence>
<dbReference type="InterPro" id="IPR014001">
    <property type="entry name" value="Helicase_ATP-bd"/>
</dbReference>
<dbReference type="SMART" id="SM00535">
    <property type="entry name" value="RIBOc"/>
    <property type="match status" value="2"/>
</dbReference>
<dbReference type="CDD" id="cd18034">
    <property type="entry name" value="DEXHc_dicer"/>
    <property type="match status" value="1"/>
</dbReference>
<feature type="region of interest" description="Disordered" evidence="19">
    <location>
        <begin position="1"/>
        <end position="63"/>
    </location>
</feature>
<dbReference type="GeneID" id="36554654"/>
<dbReference type="GO" id="GO:0005524">
    <property type="term" value="F:ATP binding"/>
    <property type="evidence" value="ECO:0007669"/>
    <property type="project" value="UniProtKB-KW"/>
</dbReference>
<evidence type="ECO:0000256" key="12">
    <source>
        <dbReference type="ARBA" id="ARBA00022842"/>
    </source>
</evidence>
<dbReference type="Pfam" id="PF03368">
    <property type="entry name" value="Dicer_dimer"/>
    <property type="match status" value="1"/>
</dbReference>
<evidence type="ECO:0000256" key="13">
    <source>
        <dbReference type="ARBA" id="ARBA00022884"/>
    </source>
</evidence>
<sequence length="1532" mass="172898">MEAPVPSPRSQDQKDQALLHSGDASLISDGVAEKDDSSSDESHDDNNDEGSSHKHITQRRKHQNATFEALLSQRVDLDSIEEARPAIPNVPDAELSTAHLVAKQDLGAGLLDPREYQVELFERAKSQNTIAVLDTGSGKTLIAVLLLKHIIHNELIDRAAGKPHRISFFLVDSVTLAFQQAAVLRNNIDQDIAHFFGAMGVDLWSKQTWDEHFQKNMVIVCTAEILNQCLLSSYIKMNQINLLIFDEAHHTKKDHPYARIIRESYLKADPLLRPRIFGMTASPIDTKGDIIDAAVSLETLLDSKIATTSKPNLLRQFVYRPVEKTWAYDKLGAPFATTLYKTMEDRFGDIAALEWIFRFARLASSELGKWCSDRAWLHALADDVLPKLESTVSKPLQPGSSSQVPETAYKEISRIKEASEIVKKHTFGSPSLPGELSPKVQLLRDELKACFSHSAETKCIVFTKKRYTARMLFELFTKLEIPFIRPGVLIGVRSGDVAGMNVTFRQQFLALVKFRNGEINCLFATSVAEEGLDIPDCNLVVRFDLYNTLIQYVQSRGRARHRSSTYAVMVERMNSAHEELLEDTRAAEKIMQNFCETLPEDRILRGTDSDLESILEKAEGKRTFTIKATGAKLTYHSSIDILARYASSLVRQAFLGLLVQYEKDSLAQAIYVVLPVHNTFVCEVILPEKSPIRGLTGSPEMKKSTAKQSAAFDACLMLRKHKLLDDYFHSIYHRRLPAMRNAKLAITSKRTNQYAMLPKPSLWKKQQGTMPYQLFATIITLAPSKTLSRGHGGLVFLTRQRMPKFPPFSIFLDDDIETTLNCEPQQEGLTVSLEDVELLTTFTLRVFQDVFNKVYAREAEKLPYWLAPAKLDGASVSASDRNAVDWDILSFVSENEEILFPDNADPKALLNRFVYDKWDGRYRYFSIAIDETLSPSSPPPSFVPHRRHMKDIMNYTLSLSKNSRALFLSKCKWDQPVVRAELVRLRRNLLDKMTEKERDIKTRCYICIEPLRISAIPASTAASCLAFPAILSRMEACLVALEACEKLELAVNPEYALEAFTKDSDNTEEHRALQIHVQRGMGKNYERLEFLGDCFLKMATSLSLFIQNPDDDEFDYHVNRMCLICNKNLFNSATKKELYQYIRSRGFSRHTWYPDGLNLLQGKDHSKKVSSEGKHALGEKTIADVCEAIIGASLLSGGVEHRFDVAVKAVSALVDSKSHSQSCWRDYNASYTIPRYQAQQPDGFEIDLSQRVEKKLGYSFKYPRLLHSAFTHPSYPSAWAKVPCYQRLEFLGDSLLDMVCVEDIFHRFPDRDPQWLTEHKMAMVSNKFLGALAVKLGLHTHLKHFSSPLQSQITHYAEEIQTAENESEGAVDYWIVTKDPPKCLPDMVEAYLGAVFVDSNFTFEVIEAFFERFIRPYFQDMAIYDTFANKHPTTFLHNRLTNEFGCINYCLKAGEIPAGDGGPVSVLAAVIIHNTVIAEGTASSGRYAKVKASEKALSVLENTGVHEFRAKYRCDCRATDSSGQSVDIGTAI</sequence>
<dbReference type="GO" id="GO:0004525">
    <property type="term" value="F:ribonuclease III activity"/>
    <property type="evidence" value="ECO:0007669"/>
    <property type="project" value="InterPro"/>
</dbReference>
<dbReference type="PROSITE" id="PS50142">
    <property type="entry name" value="RNASE_3_2"/>
    <property type="match status" value="2"/>
</dbReference>
<keyword evidence="12" id="KW-0460">Magnesium</keyword>
<accession>A0A2I2G323</accession>
<dbReference type="Gene3D" id="1.10.1520.10">
    <property type="entry name" value="Ribonuclease III domain"/>
    <property type="match status" value="2"/>
</dbReference>
<keyword evidence="27" id="KW-1185">Reference proteome</keyword>
<keyword evidence="11" id="KW-0067">ATP-binding</keyword>
<evidence type="ECO:0000256" key="14">
    <source>
        <dbReference type="ARBA" id="ARBA00023118"/>
    </source>
</evidence>
<dbReference type="PROSITE" id="PS50821">
    <property type="entry name" value="PAZ"/>
    <property type="match status" value="1"/>
</dbReference>
<dbReference type="FunFam" id="3.40.50.300:FF:001669">
    <property type="entry name" value="Dicer-like protein 1"/>
    <property type="match status" value="1"/>
</dbReference>
<feature type="domain" description="Helicase ATP-binding" evidence="23">
    <location>
        <begin position="120"/>
        <end position="301"/>
    </location>
</feature>
<evidence type="ECO:0000256" key="1">
    <source>
        <dbReference type="ARBA" id="ARBA00001936"/>
    </source>
</evidence>
<dbReference type="FunFam" id="3.40.50.300:FF:001988">
    <property type="entry name" value="Dicer-like protein 1"/>
    <property type="match status" value="1"/>
</dbReference>
<dbReference type="OrthoDB" id="416741at2759"/>
<dbReference type="PROSITE" id="PS51194">
    <property type="entry name" value="HELICASE_CTER"/>
    <property type="match status" value="1"/>
</dbReference>
<evidence type="ECO:0000256" key="11">
    <source>
        <dbReference type="ARBA" id="ARBA00022840"/>
    </source>
</evidence>
<dbReference type="SUPFAM" id="SSF69065">
    <property type="entry name" value="RNase III domain-like"/>
    <property type="match status" value="2"/>
</dbReference>
<dbReference type="PROSITE" id="PS51327">
    <property type="entry name" value="DICER_DSRBF"/>
    <property type="match status" value="1"/>
</dbReference>
<keyword evidence="7" id="KW-0547">Nucleotide-binding</keyword>
<feature type="compositionally biased region" description="Basic residues" evidence="19">
    <location>
        <begin position="53"/>
        <end position="63"/>
    </location>
</feature>
<dbReference type="STRING" id="1392250.A0A2I2G323"/>
<evidence type="ECO:0000256" key="10">
    <source>
        <dbReference type="ARBA" id="ARBA00022833"/>
    </source>
</evidence>
<evidence type="ECO:0000259" key="21">
    <source>
        <dbReference type="PROSITE" id="PS50142"/>
    </source>
</evidence>
<dbReference type="Pfam" id="PF04851">
    <property type="entry name" value="ResIII"/>
    <property type="match status" value="1"/>
</dbReference>
<evidence type="ECO:0000259" key="24">
    <source>
        <dbReference type="PROSITE" id="PS51194"/>
    </source>
</evidence>
<dbReference type="GO" id="GO:0004386">
    <property type="term" value="F:helicase activity"/>
    <property type="evidence" value="ECO:0007669"/>
    <property type="project" value="UniProtKB-KW"/>
</dbReference>
<feature type="domain" description="Helicase C-terminal" evidence="24">
    <location>
        <begin position="442"/>
        <end position="612"/>
    </location>
</feature>
<evidence type="ECO:0000259" key="22">
    <source>
        <dbReference type="PROSITE" id="PS50821"/>
    </source>
</evidence>
<evidence type="ECO:0000256" key="9">
    <source>
        <dbReference type="ARBA" id="ARBA00022806"/>
    </source>
</evidence>
<comment type="caution">
    <text evidence="26">The sequence shown here is derived from an EMBL/GenBank/DDBJ whole genome shotgun (WGS) entry which is preliminary data.</text>
</comment>
<comment type="cofactor">
    <cofactor evidence="2">
        <name>Mg(2+)</name>
        <dbReference type="ChEBI" id="CHEBI:18420"/>
    </cofactor>
</comment>
<dbReference type="VEuPathDB" id="FungiDB:P170DRAFT_413077"/>
<dbReference type="InterPro" id="IPR027417">
    <property type="entry name" value="P-loop_NTPase"/>
</dbReference>
<evidence type="ECO:0000256" key="2">
    <source>
        <dbReference type="ARBA" id="ARBA00001946"/>
    </source>
</evidence>
<keyword evidence="4" id="KW-0930">Antiviral protein</keyword>
<evidence type="ECO:0000256" key="15">
    <source>
        <dbReference type="ARBA" id="ARBA00023211"/>
    </source>
</evidence>
<evidence type="ECO:0000259" key="20">
    <source>
        <dbReference type="PROSITE" id="PS50137"/>
    </source>
</evidence>
<reference evidence="26 27" key="1">
    <citation type="submission" date="2016-12" db="EMBL/GenBank/DDBJ databases">
        <title>The genomes of Aspergillus section Nigri reveals drivers in fungal speciation.</title>
        <authorList>
            <consortium name="DOE Joint Genome Institute"/>
            <person name="Vesth T.C."/>
            <person name="Nybo J."/>
            <person name="Theobald S."/>
            <person name="Brandl J."/>
            <person name="Frisvad J.C."/>
            <person name="Nielsen K.F."/>
            <person name="Lyhne E.K."/>
            <person name="Kogle M.E."/>
            <person name="Kuo A."/>
            <person name="Riley R."/>
            <person name="Clum A."/>
            <person name="Nolan M."/>
            <person name="Lipzen A."/>
            <person name="Salamov A."/>
            <person name="Henrissat B."/>
            <person name="Wiebenga A."/>
            <person name="De Vries R.P."/>
            <person name="Grigoriev I.V."/>
            <person name="Mortensen U.H."/>
            <person name="Andersen M.R."/>
            <person name="Baker S.E."/>
        </authorList>
    </citation>
    <scope>NUCLEOTIDE SEQUENCE [LARGE SCALE GENOMIC DNA]</scope>
    <source>
        <strain evidence="26 27">IBT 23096</strain>
    </source>
</reference>
<keyword evidence="10" id="KW-0862">Zinc</keyword>
<dbReference type="EMBL" id="MSFO01000006">
    <property type="protein sequence ID" value="PLB47276.1"/>
    <property type="molecule type" value="Genomic_DNA"/>
</dbReference>
<dbReference type="InterPro" id="IPR038248">
    <property type="entry name" value="Dicer_dimer_sf"/>
</dbReference>
<dbReference type="InterPro" id="IPR056755">
    <property type="entry name" value="DSRM_2"/>
</dbReference>
<dbReference type="Proteomes" id="UP000234275">
    <property type="component" value="Unassembled WGS sequence"/>
</dbReference>
<evidence type="ECO:0000259" key="25">
    <source>
        <dbReference type="PROSITE" id="PS51327"/>
    </source>
</evidence>